<gene>
    <name evidence="2" type="ORF">MNEG_6877</name>
</gene>
<keyword evidence="3" id="KW-1185">Reference proteome</keyword>
<dbReference type="PANTHER" id="PTHR43694:SF1">
    <property type="entry name" value="RIBONUCLEASE J"/>
    <property type="match status" value="1"/>
</dbReference>
<dbReference type="AlphaFoldDB" id="A0A0D2JPN6"/>
<dbReference type="STRING" id="145388.A0A0D2JPN6"/>
<name>A0A0D2JPN6_9CHLO</name>
<dbReference type="Pfam" id="PF00753">
    <property type="entry name" value="Lactamase_B"/>
    <property type="match status" value="1"/>
</dbReference>
<proteinExistence type="predicted"/>
<dbReference type="EMBL" id="KK101383">
    <property type="protein sequence ID" value="KIZ01083.1"/>
    <property type="molecule type" value="Genomic_DNA"/>
</dbReference>
<dbReference type="SUPFAM" id="SSF56281">
    <property type="entry name" value="Metallo-hydrolase/oxidoreductase"/>
    <property type="match status" value="1"/>
</dbReference>
<reference evidence="2 3" key="1">
    <citation type="journal article" date="2013" name="BMC Genomics">
        <title>Reconstruction of the lipid metabolism for the microalga Monoraphidium neglectum from its genome sequence reveals characteristics suitable for biofuel production.</title>
        <authorList>
            <person name="Bogen C."/>
            <person name="Al-Dilaimi A."/>
            <person name="Albersmeier A."/>
            <person name="Wichmann J."/>
            <person name="Grundmann M."/>
            <person name="Rupp O."/>
            <person name="Lauersen K.J."/>
            <person name="Blifernez-Klassen O."/>
            <person name="Kalinowski J."/>
            <person name="Goesmann A."/>
            <person name="Mussgnug J.H."/>
            <person name="Kruse O."/>
        </authorList>
    </citation>
    <scope>NUCLEOTIDE SEQUENCE [LARGE SCALE GENOMIC DNA]</scope>
    <source>
        <strain evidence="2 3">SAG 48.87</strain>
    </source>
</reference>
<dbReference type="InterPro" id="IPR001279">
    <property type="entry name" value="Metallo-B-lactamas"/>
</dbReference>
<dbReference type="PANTHER" id="PTHR43694">
    <property type="entry name" value="RIBONUCLEASE J"/>
    <property type="match status" value="1"/>
</dbReference>
<dbReference type="InterPro" id="IPR036866">
    <property type="entry name" value="RibonucZ/Hydroxyglut_hydro"/>
</dbReference>
<evidence type="ECO:0000259" key="1">
    <source>
        <dbReference type="Pfam" id="PF00753"/>
    </source>
</evidence>
<evidence type="ECO:0000313" key="3">
    <source>
        <dbReference type="Proteomes" id="UP000054498"/>
    </source>
</evidence>
<organism evidence="2 3">
    <name type="scientific">Monoraphidium neglectum</name>
    <dbReference type="NCBI Taxonomy" id="145388"/>
    <lineage>
        <taxon>Eukaryota</taxon>
        <taxon>Viridiplantae</taxon>
        <taxon>Chlorophyta</taxon>
        <taxon>core chlorophytes</taxon>
        <taxon>Chlorophyceae</taxon>
        <taxon>CS clade</taxon>
        <taxon>Sphaeropleales</taxon>
        <taxon>Selenastraceae</taxon>
        <taxon>Monoraphidium</taxon>
    </lineage>
</organism>
<dbReference type="RefSeq" id="XP_013900102.1">
    <property type="nucleotide sequence ID" value="XM_014044648.1"/>
</dbReference>
<dbReference type="KEGG" id="mng:MNEG_6877"/>
<accession>A0A0D2JPN6</accession>
<dbReference type="Proteomes" id="UP000054498">
    <property type="component" value="Unassembled WGS sequence"/>
</dbReference>
<dbReference type="GeneID" id="25739753"/>
<sequence length="163" mass="17699">MQAEEANDPLAWSIKRWHKSSDGTSHLGSVLDRVAGRPFPGPPGGEGPPLRVLPVGGLGEIGMNCMLVGVRDRYILVDAGLMFPDFADLGMQKILPDVSFLAQWRDKIEAVVITHGHEDHIGALPWVIPALDPSVPVYAGGFVLQLVARRLQEFNLYDPARGA</sequence>
<dbReference type="OrthoDB" id="17458at2759"/>
<protein>
    <recommendedName>
        <fullName evidence="1">Metallo-beta-lactamase domain-containing protein</fullName>
    </recommendedName>
</protein>
<dbReference type="Gene3D" id="3.60.15.10">
    <property type="entry name" value="Ribonuclease Z/Hydroxyacylglutathione hydrolase-like"/>
    <property type="match status" value="1"/>
</dbReference>
<feature type="domain" description="Metallo-beta-lactamase" evidence="1">
    <location>
        <begin position="64"/>
        <end position="137"/>
    </location>
</feature>
<evidence type="ECO:0000313" key="2">
    <source>
        <dbReference type="EMBL" id="KIZ01083.1"/>
    </source>
</evidence>